<accession>A0A821SUD0</accession>
<name>A0A821SUD0_9NEOP</name>
<evidence type="ECO:0000313" key="2">
    <source>
        <dbReference type="Proteomes" id="UP000663880"/>
    </source>
</evidence>
<organism evidence="1 2">
    <name type="scientific">Pieris macdunnoughi</name>
    <dbReference type="NCBI Taxonomy" id="345717"/>
    <lineage>
        <taxon>Eukaryota</taxon>
        <taxon>Metazoa</taxon>
        <taxon>Ecdysozoa</taxon>
        <taxon>Arthropoda</taxon>
        <taxon>Hexapoda</taxon>
        <taxon>Insecta</taxon>
        <taxon>Pterygota</taxon>
        <taxon>Neoptera</taxon>
        <taxon>Endopterygota</taxon>
        <taxon>Lepidoptera</taxon>
        <taxon>Glossata</taxon>
        <taxon>Ditrysia</taxon>
        <taxon>Papilionoidea</taxon>
        <taxon>Pieridae</taxon>
        <taxon>Pierinae</taxon>
        <taxon>Pieris</taxon>
    </lineage>
</organism>
<keyword evidence="2" id="KW-1185">Reference proteome</keyword>
<reference evidence="1" key="1">
    <citation type="submission" date="2021-02" db="EMBL/GenBank/DDBJ databases">
        <authorList>
            <person name="Steward A R."/>
        </authorList>
    </citation>
    <scope>NUCLEOTIDE SEQUENCE</scope>
</reference>
<gene>
    <name evidence="1" type="ORF">PMACD_LOCUS8285</name>
</gene>
<proteinExistence type="predicted"/>
<comment type="caution">
    <text evidence="1">The sequence shown here is derived from an EMBL/GenBank/DDBJ whole genome shotgun (WGS) entry which is preliminary data.</text>
</comment>
<protein>
    <submittedName>
        <fullName evidence="1">Uncharacterized protein</fullName>
    </submittedName>
</protein>
<sequence length="97" mass="10499">MIGSSISFGLNMWAGIHGRGASGNAEARLNETAVASARQCAQPHYARAVRDHLNESLSATENREADDELEIEAFVHLNPVYAGIVPLVIALRKTIKE</sequence>
<dbReference type="AlphaFoldDB" id="A0A821SUD0"/>
<dbReference type="Proteomes" id="UP000663880">
    <property type="component" value="Unassembled WGS sequence"/>
</dbReference>
<dbReference type="EMBL" id="CAJOBZ010000021">
    <property type="protein sequence ID" value="CAF4865448.1"/>
    <property type="molecule type" value="Genomic_DNA"/>
</dbReference>
<evidence type="ECO:0000313" key="1">
    <source>
        <dbReference type="EMBL" id="CAF4865448.1"/>
    </source>
</evidence>